<evidence type="ECO:0000256" key="1">
    <source>
        <dbReference type="SAM" id="Coils"/>
    </source>
</evidence>
<evidence type="ECO:0000313" key="2">
    <source>
        <dbReference type="EMBL" id="KAK3005026.1"/>
    </source>
</evidence>
<keyword evidence="3" id="KW-1185">Reference proteome</keyword>
<organism evidence="2 3">
    <name type="scientific">Escallonia herrerae</name>
    <dbReference type="NCBI Taxonomy" id="1293975"/>
    <lineage>
        <taxon>Eukaryota</taxon>
        <taxon>Viridiplantae</taxon>
        <taxon>Streptophyta</taxon>
        <taxon>Embryophyta</taxon>
        <taxon>Tracheophyta</taxon>
        <taxon>Spermatophyta</taxon>
        <taxon>Magnoliopsida</taxon>
        <taxon>eudicotyledons</taxon>
        <taxon>Gunneridae</taxon>
        <taxon>Pentapetalae</taxon>
        <taxon>asterids</taxon>
        <taxon>campanulids</taxon>
        <taxon>Escalloniales</taxon>
        <taxon>Escalloniaceae</taxon>
        <taxon>Escallonia</taxon>
    </lineage>
</organism>
<sequence length="297" mass="33912">PIYLSAELEQKIFAKQVEKDDKPKKPLDVFFEEAVGLSQKVQDSGSEGESEEITKNLRKLEAEVRNLRELDKNVKKDDGVGKDESSKPRGLYEMFRNKGASRKKSEMLVGEPLKMDDKTVYKELSPEMVWFATHLYNNGYFRDANFLPGNKFEVTCFENSYGRDFLKHAAEKFGQDHQEVAKWLSGSDLKTVALFGCPSLSRKNVFSAKTLRAFFGIEESTVCCKCIFKRSCKFVNQSIWKSNVKNLRLDVVMRVITLYALDSLPPELVVPDEVKASVSKLLEESVNLSSQDFFRLQ</sequence>
<protein>
    <submittedName>
        <fullName evidence="2">Uncharacterized protein</fullName>
    </submittedName>
</protein>
<dbReference type="Proteomes" id="UP001188597">
    <property type="component" value="Unassembled WGS sequence"/>
</dbReference>
<name>A0AA89AL05_9ASTE</name>
<accession>A0AA89AL05</accession>
<dbReference type="AlphaFoldDB" id="A0AA89AL05"/>
<gene>
    <name evidence="2" type="ORF">RJ639_016765</name>
</gene>
<dbReference type="EMBL" id="JAVXUP010002178">
    <property type="protein sequence ID" value="KAK3005026.1"/>
    <property type="molecule type" value="Genomic_DNA"/>
</dbReference>
<comment type="caution">
    <text evidence="2">The sequence shown here is derived from an EMBL/GenBank/DDBJ whole genome shotgun (WGS) entry which is preliminary data.</text>
</comment>
<keyword evidence="1" id="KW-0175">Coiled coil</keyword>
<feature type="coiled-coil region" evidence="1">
    <location>
        <begin position="50"/>
        <end position="77"/>
    </location>
</feature>
<proteinExistence type="predicted"/>
<reference evidence="2" key="1">
    <citation type="submission" date="2022-12" db="EMBL/GenBank/DDBJ databases">
        <title>Draft genome assemblies for two species of Escallonia (Escalloniales).</title>
        <authorList>
            <person name="Chanderbali A."/>
            <person name="Dervinis C."/>
            <person name="Anghel I."/>
            <person name="Soltis D."/>
            <person name="Soltis P."/>
            <person name="Zapata F."/>
        </authorList>
    </citation>
    <scope>NUCLEOTIDE SEQUENCE</scope>
    <source>
        <strain evidence="2">UCBG64.0493</strain>
        <tissue evidence="2">Leaf</tissue>
    </source>
</reference>
<feature type="non-terminal residue" evidence="2">
    <location>
        <position position="1"/>
    </location>
</feature>
<evidence type="ECO:0000313" key="3">
    <source>
        <dbReference type="Proteomes" id="UP001188597"/>
    </source>
</evidence>